<evidence type="ECO:0000256" key="2">
    <source>
        <dbReference type="ARBA" id="ARBA00022729"/>
    </source>
</evidence>
<evidence type="ECO:0000259" key="3">
    <source>
        <dbReference type="PROSITE" id="PS51677"/>
    </source>
</evidence>
<sequence length="270" mass="31409">MFSANTNLRVLAYHTVPSSEKFDGQIQYLIKNYNVISIKDLYQHIFIGKSLPSRAVLITFDDGDISVLENGLSVLEKYDLPSVLFVITDLIDSSNTFWCRWVEKIYEKKGRSYKEAREKVNSLKNIPNKERMEYLNNLEKAESRQLKSAELQILQSKKMVIGNHTHTHPMINNCTKQEIEQELEATKSLFKKWDLEGYPFFAYPNGNWDAKSEKILKEKGVEMAFLFDHQINKNKINPLRISRIRVDADTELNEFKVKVSGLHSKIMSLR</sequence>
<evidence type="ECO:0000313" key="4">
    <source>
        <dbReference type="EMBL" id="MDT0649637.1"/>
    </source>
</evidence>
<dbReference type="CDD" id="cd10918">
    <property type="entry name" value="CE4_NodB_like_5s_6s"/>
    <property type="match status" value="1"/>
</dbReference>
<dbReference type="SUPFAM" id="SSF88713">
    <property type="entry name" value="Glycoside hydrolase/deacetylase"/>
    <property type="match status" value="1"/>
</dbReference>
<dbReference type="EC" id="3.-.-.-" evidence="4"/>
<feature type="domain" description="NodB homology" evidence="3">
    <location>
        <begin position="54"/>
        <end position="270"/>
    </location>
</feature>
<proteinExistence type="predicted"/>
<dbReference type="PANTHER" id="PTHR34216">
    <property type="match status" value="1"/>
</dbReference>
<comment type="subcellular location">
    <subcellularLocation>
        <location evidence="1">Secreted</location>
    </subcellularLocation>
</comment>
<protein>
    <submittedName>
        <fullName evidence="4">Polysaccharide deacetylase family protein</fullName>
        <ecNumber evidence="4">3.-.-.-</ecNumber>
    </submittedName>
</protein>
<keyword evidence="2" id="KW-0732">Signal</keyword>
<dbReference type="RefSeq" id="WP_311483798.1">
    <property type="nucleotide sequence ID" value="NZ_JAVRHP010000020.1"/>
</dbReference>
<dbReference type="PANTHER" id="PTHR34216:SF3">
    <property type="entry name" value="POLY-BETA-1,6-N-ACETYL-D-GLUCOSAMINE N-DEACETYLASE"/>
    <property type="match status" value="1"/>
</dbReference>
<accession>A0ABU3CTF4</accession>
<name>A0ABU3CTF4_9FLAO</name>
<dbReference type="GO" id="GO:0016787">
    <property type="term" value="F:hydrolase activity"/>
    <property type="evidence" value="ECO:0007669"/>
    <property type="project" value="UniProtKB-KW"/>
</dbReference>
<organism evidence="4 5">
    <name type="scientific">Autumnicola edwardsiae</name>
    <dbReference type="NCBI Taxonomy" id="3075594"/>
    <lineage>
        <taxon>Bacteria</taxon>
        <taxon>Pseudomonadati</taxon>
        <taxon>Bacteroidota</taxon>
        <taxon>Flavobacteriia</taxon>
        <taxon>Flavobacteriales</taxon>
        <taxon>Flavobacteriaceae</taxon>
        <taxon>Autumnicola</taxon>
    </lineage>
</organism>
<comment type="caution">
    <text evidence="4">The sequence shown here is derived from an EMBL/GenBank/DDBJ whole genome shotgun (WGS) entry which is preliminary data.</text>
</comment>
<dbReference type="Gene3D" id="3.20.20.370">
    <property type="entry name" value="Glycoside hydrolase/deacetylase"/>
    <property type="match status" value="1"/>
</dbReference>
<evidence type="ECO:0000256" key="1">
    <source>
        <dbReference type="ARBA" id="ARBA00004613"/>
    </source>
</evidence>
<keyword evidence="5" id="KW-1185">Reference proteome</keyword>
<gene>
    <name evidence="4" type="ORF">RM529_05740</name>
</gene>
<dbReference type="Proteomes" id="UP001248819">
    <property type="component" value="Unassembled WGS sequence"/>
</dbReference>
<keyword evidence="4" id="KW-0378">Hydrolase</keyword>
<dbReference type="PROSITE" id="PS51677">
    <property type="entry name" value="NODB"/>
    <property type="match status" value="1"/>
</dbReference>
<dbReference type="InterPro" id="IPR002509">
    <property type="entry name" value="NODB_dom"/>
</dbReference>
<reference evidence="4 5" key="1">
    <citation type="submission" date="2023-09" db="EMBL/GenBank/DDBJ databases">
        <authorList>
            <person name="Rey-Velasco X."/>
        </authorList>
    </citation>
    <scope>NUCLEOTIDE SEQUENCE [LARGE SCALE GENOMIC DNA]</scope>
    <source>
        <strain evidence="4 5">F297</strain>
    </source>
</reference>
<evidence type="ECO:0000313" key="5">
    <source>
        <dbReference type="Proteomes" id="UP001248819"/>
    </source>
</evidence>
<dbReference type="InterPro" id="IPR051398">
    <property type="entry name" value="Polysacch_Deacetylase"/>
</dbReference>
<dbReference type="InterPro" id="IPR011330">
    <property type="entry name" value="Glyco_hydro/deAcase_b/a-brl"/>
</dbReference>
<dbReference type="EMBL" id="JAVRHP010000020">
    <property type="protein sequence ID" value="MDT0649637.1"/>
    <property type="molecule type" value="Genomic_DNA"/>
</dbReference>
<dbReference type="Pfam" id="PF01522">
    <property type="entry name" value="Polysacc_deac_1"/>
    <property type="match status" value="1"/>
</dbReference>